<feature type="compositionally biased region" description="Polar residues" evidence="1">
    <location>
        <begin position="147"/>
        <end position="162"/>
    </location>
</feature>
<feature type="region of interest" description="Disordered" evidence="1">
    <location>
        <begin position="124"/>
        <end position="168"/>
    </location>
</feature>
<proteinExistence type="predicted"/>
<comment type="caution">
    <text evidence="2">The sequence shown here is derived from an EMBL/GenBank/DDBJ whole genome shotgun (WGS) entry which is preliminary data.</text>
</comment>
<dbReference type="EMBL" id="SRLO01000180">
    <property type="protein sequence ID" value="TNN69079.1"/>
    <property type="molecule type" value="Genomic_DNA"/>
</dbReference>
<gene>
    <name evidence="2" type="ORF">EYF80_020662</name>
</gene>
<dbReference type="AlphaFoldDB" id="A0A4Z2HTE7"/>
<dbReference type="Proteomes" id="UP000314294">
    <property type="component" value="Unassembled WGS sequence"/>
</dbReference>
<sequence length="168" mass="18099">MGFGEELPNSVCGDGERDSRRHLQGIYTDYISVLTQLQTVALSGADDARGDGVLEGEWASHRHHKLTGTQLNEASRQRASLSLSPATRCLGTTDDSRSNVRRQTLGYVRPSLPHTGPEEAHTQVLPSFLGMESHSSPSPQGRPLLSPQASPSPDAQTTQQPHPSAARP</sequence>
<evidence type="ECO:0000256" key="1">
    <source>
        <dbReference type="SAM" id="MobiDB-lite"/>
    </source>
</evidence>
<name>A0A4Z2HTE7_9TELE</name>
<evidence type="ECO:0000313" key="3">
    <source>
        <dbReference type="Proteomes" id="UP000314294"/>
    </source>
</evidence>
<evidence type="ECO:0000313" key="2">
    <source>
        <dbReference type="EMBL" id="TNN69079.1"/>
    </source>
</evidence>
<organism evidence="2 3">
    <name type="scientific">Liparis tanakae</name>
    <name type="common">Tanaka's snailfish</name>
    <dbReference type="NCBI Taxonomy" id="230148"/>
    <lineage>
        <taxon>Eukaryota</taxon>
        <taxon>Metazoa</taxon>
        <taxon>Chordata</taxon>
        <taxon>Craniata</taxon>
        <taxon>Vertebrata</taxon>
        <taxon>Euteleostomi</taxon>
        <taxon>Actinopterygii</taxon>
        <taxon>Neopterygii</taxon>
        <taxon>Teleostei</taxon>
        <taxon>Neoteleostei</taxon>
        <taxon>Acanthomorphata</taxon>
        <taxon>Eupercaria</taxon>
        <taxon>Perciformes</taxon>
        <taxon>Cottioidei</taxon>
        <taxon>Cottales</taxon>
        <taxon>Liparidae</taxon>
        <taxon>Liparis</taxon>
    </lineage>
</organism>
<reference evidence="2 3" key="1">
    <citation type="submission" date="2019-03" db="EMBL/GenBank/DDBJ databases">
        <title>First draft genome of Liparis tanakae, snailfish: a comprehensive survey of snailfish specific genes.</title>
        <authorList>
            <person name="Kim W."/>
            <person name="Song I."/>
            <person name="Jeong J.-H."/>
            <person name="Kim D."/>
            <person name="Kim S."/>
            <person name="Ryu S."/>
            <person name="Song J.Y."/>
            <person name="Lee S.K."/>
        </authorList>
    </citation>
    <scope>NUCLEOTIDE SEQUENCE [LARGE SCALE GENOMIC DNA]</scope>
    <source>
        <tissue evidence="2">Muscle</tissue>
    </source>
</reference>
<accession>A0A4Z2HTE7</accession>
<protein>
    <submittedName>
        <fullName evidence="2">Uncharacterized protein</fullName>
    </submittedName>
</protein>
<keyword evidence="3" id="KW-1185">Reference proteome</keyword>